<keyword evidence="3" id="KW-1133">Transmembrane helix</keyword>
<dbReference type="Pfam" id="PF01062">
    <property type="entry name" value="Bestrophin"/>
    <property type="match status" value="1"/>
</dbReference>
<protein>
    <recommendedName>
        <fullName evidence="6">Bestrophin homolog</fullName>
    </recommendedName>
</protein>
<evidence type="ECO:0000256" key="7">
    <source>
        <dbReference type="SAM" id="MobiDB-lite"/>
    </source>
</evidence>
<dbReference type="GO" id="GO:0005254">
    <property type="term" value="F:chloride channel activity"/>
    <property type="evidence" value="ECO:0007669"/>
    <property type="project" value="UniProtKB-KW"/>
</dbReference>
<dbReference type="AlphaFoldDB" id="A0A3P7YFD3"/>
<dbReference type="EMBL" id="UZAF01022701">
    <property type="protein sequence ID" value="VDO86680.1"/>
    <property type="molecule type" value="Genomic_DNA"/>
</dbReference>
<name>A0A3P7YFD3_HAEPC</name>
<keyword evidence="6" id="KW-0813">Transport</keyword>
<dbReference type="OrthoDB" id="201595at2759"/>
<feature type="compositionally biased region" description="Polar residues" evidence="7">
    <location>
        <begin position="205"/>
        <end position="215"/>
    </location>
</feature>
<evidence type="ECO:0000256" key="3">
    <source>
        <dbReference type="ARBA" id="ARBA00022989"/>
    </source>
</evidence>
<dbReference type="PANTHER" id="PTHR10736">
    <property type="entry name" value="BESTROPHIN"/>
    <property type="match status" value="1"/>
</dbReference>
<keyword evidence="6" id="KW-0868">Chloride</keyword>
<comment type="similarity">
    <text evidence="5 6">Belongs to the anion channel-forming bestrophin (TC 1.A.46) family. Calcium-sensitive chloride channel subfamily.</text>
</comment>
<dbReference type="GO" id="GO:0005886">
    <property type="term" value="C:plasma membrane"/>
    <property type="evidence" value="ECO:0007669"/>
    <property type="project" value="UniProtKB-SubCell"/>
</dbReference>
<keyword evidence="9" id="KW-1185">Reference proteome</keyword>
<keyword evidence="6" id="KW-0869">Chloride channel</keyword>
<gene>
    <name evidence="8" type="ORF">HPLM_LOCUS20901</name>
</gene>
<sequence length="229" mass="26203">MEHMDQLPFKSTLTVILGFTALTCVQRWMDVYNLLVWPENVALMFNSWFRDEAVAPEEARIIRHSVYRYLLLTYILLLRDVSIPIKKQFPTYQHLIQGKLLTKEELELMESSNIDPNYCRYWMPLLWICQLVKKYYKCLILVSIPLKVHELSALPSNSATHKLLGIPNHMGRHSIASVGLRGVHDAYQPMKLLCDKKHASIPPSLESNTPLSSPQMGGAGMRPISAADQ</sequence>
<evidence type="ECO:0000313" key="9">
    <source>
        <dbReference type="Proteomes" id="UP000268014"/>
    </source>
</evidence>
<keyword evidence="6" id="KW-0406">Ion transport</keyword>
<evidence type="ECO:0000256" key="6">
    <source>
        <dbReference type="RuleBase" id="RU363126"/>
    </source>
</evidence>
<dbReference type="STRING" id="6290.A0A3P7YFD3"/>
<keyword evidence="6" id="KW-0407">Ion channel</keyword>
<accession>A0A3P7YFD3</accession>
<dbReference type="InterPro" id="IPR021134">
    <property type="entry name" value="Bestrophin-like"/>
</dbReference>
<keyword evidence="2" id="KW-0812">Transmembrane</keyword>
<keyword evidence="6" id="KW-1003">Cell membrane</keyword>
<evidence type="ECO:0000256" key="5">
    <source>
        <dbReference type="ARBA" id="ARBA00034769"/>
    </source>
</evidence>
<evidence type="ECO:0000256" key="2">
    <source>
        <dbReference type="ARBA" id="ARBA00022692"/>
    </source>
</evidence>
<evidence type="ECO:0000256" key="1">
    <source>
        <dbReference type="ARBA" id="ARBA00004370"/>
    </source>
</evidence>
<keyword evidence="4" id="KW-0472">Membrane</keyword>
<evidence type="ECO:0000313" key="8">
    <source>
        <dbReference type="EMBL" id="VDO86680.1"/>
    </source>
</evidence>
<feature type="region of interest" description="Disordered" evidence="7">
    <location>
        <begin position="204"/>
        <end position="229"/>
    </location>
</feature>
<dbReference type="Proteomes" id="UP000268014">
    <property type="component" value="Unassembled WGS sequence"/>
</dbReference>
<dbReference type="GO" id="GO:0034707">
    <property type="term" value="C:chloride channel complex"/>
    <property type="evidence" value="ECO:0007669"/>
    <property type="project" value="UniProtKB-KW"/>
</dbReference>
<dbReference type="InterPro" id="IPR000615">
    <property type="entry name" value="Bestrophin"/>
</dbReference>
<dbReference type="PANTHER" id="PTHR10736:SF0">
    <property type="entry name" value="BESTROPHIN HOMOLOG"/>
    <property type="match status" value="1"/>
</dbReference>
<organism evidence="8 9">
    <name type="scientific">Haemonchus placei</name>
    <name type="common">Barber's pole worm</name>
    <dbReference type="NCBI Taxonomy" id="6290"/>
    <lineage>
        <taxon>Eukaryota</taxon>
        <taxon>Metazoa</taxon>
        <taxon>Ecdysozoa</taxon>
        <taxon>Nematoda</taxon>
        <taxon>Chromadorea</taxon>
        <taxon>Rhabditida</taxon>
        <taxon>Rhabditina</taxon>
        <taxon>Rhabditomorpha</taxon>
        <taxon>Strongyloidea</taxon>
        <taxon>Trichostrongylidae</taxon>
        <taxon>Haemonchus</taxon>
    </lineage>
</organism>
<comment type="function">
    <text evidence="6">Forms chloride channels.</text>
</comment>
<proteinExistence type="inferred from homology"/>
<reference evidence="8 9" key="1">
    <citation type="submission" date="2018-11" db="EMBL/GenBank/DDBJ databases">
        <authorList>
            <consortium name="Pathogen Informatics"/>
        </authorList>
    </citation>
    <scope>NUCLEOTIDE SEQUENCE [LARGE SCALE GENOMIC DNA]</scope>
    <source>
        <strain evidence="8 9">MHpl1</strain>
    </source>
</reference>
<evidence type="ECO:0000256" key="4">
    <source>
        <dbReference type="ARBA" id="ARBA00023136"/>
    </source>
</evidence>
<comment type="subcellular location">
    <subcellularLocation>
        <location evidence="6">Cell membrane</location>
        <topology evidence="6">Multi-pass membrane protein</topology>
    </subcellularLocation>
    <subcellularLocation>
        <location evidence="1">Membrane</location>
    </subcellularLocation>
</comment>